<dbReference type="InterPro" id="IPR003753">
    <property type="entry name" value="Exonuc_VII_L"/>
</dbReference>
<dbReference type="RefSeq" id="WP_246064812.1">
    <property type="nucleotide sequence ID" value="NZ_FXTI01000001.1"/>
</dbReference>
<comment type="similarity">
    <text evidence="5 6">Belongs to the XseA family.</text>
</comment>
<gene>
    <name evidence="5" type="primary">xseA</name>
    <name evidence="9" type="ORF">SAMN06264849_101434</name>
</gene>
<sequence>MLTVTSLVRQLSQVIEKEPELARVWVQGEISNFKHHARGHMYFTLKDQQTRLRVVMFAGHNRRLRFAPKDGDDVLIRGRVAMYERDGQVQLYATHMTPNGIGERYIAFQQLKEKLEKEGLFSHEHKKALPFLPRRIGVITSPHGAAVRDIITTIRRRIRTVDVLVYPVAVQGDQAPREIEEALHWMNREEDVDVIILGRGGGSLEELWAFNEESVAWGIYRSQIPVVSAVGHETDTTISDFVADVRAATPTAAAEIVAPSLDELRSRLAGIRDRLSKIMQQHLKWGKLRLLQSMERPVFKRPGFQLAQFEQRLDFLTQDAIRSTRERLALYRSLLEKRTYQLQGQRPSTRIAHFQMRLTQLNRECRLGMDQYIRDQRLEWIRRVEHLDALSPLQVMRRGYSLVNRYRDAKLVKSVKDVQEGDLISVQLSDGLLKCQVWGLEGNSDGSG</sequence>
<evidence type="ECO:0000256" key="5">
    <source>
        <dbReference type="HAMAP-Rule" id="MF_00378"/>
    </source>
</evidence>
<evidence type="ECO:0000256" key="3">
    <source>
        <dbReference type="ARBA" id="ARBA00022801"/>
    </source>
</evidence>
<protein>
    <recommendedName>
        <fullName evidence="5">Exodeoxyribonuclease 7 large subunit</fullName>
        <ecNumber evidence="5">3.1.11.6</ecNumber>
    </recommendedName>
    <alternativeName>
        <fullName evidence="5">Exodeoxyribonuclease VII large subunit</fullName>
        <shortName evidence="5">Exonuclease VII large subunit</shortName>
    </alternativeName>
</protein>
<dbReference type="GO" id="GO:0008855">
    <property type="term" value="F:exodeoxyribonuclease VII activity"/>
    <property type="evidence" value="ECO:0007669"/>
    <property type="project" value="UniProtKB-UniRule"/>
</dbReference>
<comment type="subunit">
    <text evidence="5">Heterooligomer composed of large and small subunits.</text>
</comment>
<reference evidence="9 10" key="1">
    <citation type="submission" date="2017-05" db="EMBL/GenBank/DDBJ databases">
        <authorList>
            <person name="Varghese N."/>
            <person name="Submissions S."/>
        </authorList>
    </citation>
    <scope>NUCLEOTIDE SEQUENCE [LARGE SCALE GENOMIC DNA]</scope>
    <source>
        <strain evidence="9 10">DSM 45474</strain>
    </source>
</reference>
<dbReference type="InterPro" id="IPR020579">
    <property type="entry name" value="Exonuc_VII_lsu_C"/>
</dbReference>
<dbReference type="Pfam" id="PF02601">
    <property type="entry name" value="Exonuc_VII_L"/>
    <property type="match status" value="1"/>
</dbReference>
<dbReference type="PANTHER" id="PTHR30008:SF0">
    <property type="entry name" value="EXODEOXYRIBONUCLEASE 7 LARGE SUBUNIT"/>
    <property type="match status" value="1"/>
</dbReference>
<evidence type="ECO:0000259" key="7">
    <source>
        <dbReference type="Pfam" id="PF02601"/>
    </source>
</evidence>
<dbReference type="PANTHER" id="PTHR30008">
    <property type="entry name" value="EXODEOXYRIBONUCLEASE 7 LARGE SUBUNIT"/>
    <property type="match status" value="1"/>
</dbReference>
<feature type="domain" description="OB-fold nucleic acid binding" evidence="8">
    <location>
        <begin position="2"/>
        <end position="96"/>
    </location>
</feature>
<feature type="domain" description="Exonuclease VII large subunit C-terminal" evidence="7">
    <location>
        <begin position="120"/>
        <end position="436"/>
    </location>
</feature>
<evidence type="ECO:0000256" key="6">
    <source>
        <dbReference type="RuleBase" id="RU004355"/>
    </source>
</evidence>
<comment type="subcellular location">
    <subcellularLocation>
        <location evidence="5 6">Cytoplasm</location>
    </subcellularLocation>
</comment>
<dbReference type="EC" id="3.1.11.6" evidence="5"/>
<dbReference type="AlphaFoldDB" id="A0A521AZ98"/>
<dbReference type="NCBIfam" id="TIGR00237">
    <property type="entry name" value="xseA"/>
    <property type="match status" value="1"/>
</dbReference>
<keyword evidence="3 5" id="KW-0378">Hydrolase</keyword>
<comment type="function">
    <text evidence="5">Bidirectionally degrades single-stranded DNA into large acid-insoluble oligonucleotides, which are then degraded further into small acid-soluble oligonucleotides.</text>
</comment>
<dbReference type="GO" id="GO:0005737">
    <property type="term" value="C:cytoplasm"/>
    <property type="evidence" value="ECO:0007669"/>
    <property type="project" value="UniProtKB-SubCell"/>
</dbReference>
<dbReference type="HAMAP" id="MF_00378">
    <property type="entry name" value="Exonuc_7_L"/>
    <property type="match status" value="1"/>
</dbReference>
<keyword evidence="10" id="KW-1185">Reference proteome</keyword>
<keyword evidence="4 5" id="KW-0269">Exonuclease</keyword>
<dbReference type="InterPro" id="IPR025824">
    <property type="entry name" value="OB-fold_nuc-bd_dom"/>
</dbReference>
<evidence type="ECO:0000256" key="2">
    <source>
        <dbReference type="ARBA" id="ARBA00022722"/>
    </source>
</evidence>
<dbReference type="Pfam" id="PF13742">
    <property type="entry name" value="tRNA_anti_2"/>
    <property type="match status" value="1"/>
</dbReference>
<evidence type="ECO:0000256" key="1">
    <source>
        <dbReference type="ARBA" id="ARBA00022490"/>
    </source>
</evidence>
<dbReference type="Proteomes" id="UP000315636">
    <property type="component" value="Unassembled WGS sequence"/>
</dbReference>
<comment type="catalytic activity">
    <reaction evidence="5 6">
        <text>Exonucleolytic cleavage in either 5'- to 3'- or 3'- to 5'-direction to yield nucleoside 5'-phosphates.</text>
        <dbReference type="EC" id="3.1.11.6"/>
    </reaction>
</comment>
<dbReference type="GO" id="GO:0003676">
    <property type="term" value="F:nucleic acid binding"/>
    <property type="evidence" value="ECO:0007669"/>
    <property type="project" value="InterPro"/>
</dbReference>
<dbReference type="GO" id="GO:0009318">
    <property type="term" value="C:exodeoxyribonuclease VII complex"/>
    <property type="evidence" value="ECO:0007669"/>
    <property type="project" value="UniProtKB-UniRule"/>
</dbReference>
<proteinExistence type="inferred from homology"/>
<evidence type="ECO:0000313" key="9">
    <source>
        <dbReference type="EMBL" id="SMO40167.1"/>
    </source>
</evidence>
<dbReference type="EMBL" id="FXTI01000001">
    <property type="protein sequence ID" value="SMO40167.1"/>
    <property type="molecule type" value="Genomic_DNA"/>
</dbReference>
<evidence type="ECO:0000259" key="8">
    <source>
        <dbReference type="Pfam" id="PF13742"/>
    </source>
</evidence>
<dbReference type="CDD" id="cd04489">
    <property type="entry name" value="ExoVII_LU_OBF"/>
    <property type="match status" value="1"/>
</dbReference>
<organism evidence="9 10">
    <name type="scientific">Melghirimyces algeriensis</name>
    <dbReference type="NCBI Taxonomy" id="910412"/>
    <lineage>
        <taxon>Bacteria</taxon>
        <taxon>Bacillati</taxon>
        <taxon>Bacillota</taxon>
        <taxon>Bacilli</taxon>
        <taxon>Bacillales</taxon>
        <taxon>Thermoactinomycetaceae</taxon>
        <taxon>Melghirimyces</taxon>
    </lineage>
</organism>
<accession>A0A521AZ98</accession>
<keyword evidence="2 5" id="KW-0540">Nuclease</keyword>
<name>A0A521AZ98_9BACL</name>
<dbReference type="GO" id="GO:0006308">
    <property type="term" value="P:DNA catabolic process"/>
    <property type="evidence" value="ECO:0007669"/>
    <property type="project" value="UniProtKB-UniRule"/>
</dbReference>
<keyword evidence="1 5" id="KW-0963">Cytoplasm</keyword>
<evidence type="ECO:0000256" key="4">
    <source>
        <dbReference type="ARBA" id="ARBA00022839"/>
    </source>
</evidence>
<evidence type="ECO:0000313" key="10">
    <source>
        <dbReference type="Proteomes" id="UP000315636"/>
    </source>
</evidence>